<dbReference type="eggNOG" id="COG3876">
    <property type="taxonomic scope" value="Bacteria"/>
</dbReference>
<feature type="domain" description="Peptidoglycan beta-N-acetylmuramidase NamZ C-terminal" evidence="2">
    <location>
        <begin position="227"/>
        <end position="386"/>
    </location>
</feature>
<dbReference type="EMBL" id="CP000492">
    <property type="protein sequence ID" value="ABL64272.1"/>
    <property type="molecule type" value="Genomic_DNA"/>
</dbReference>
<dbReference type="AlphaFoldDB" id="A1BCZ5"/>
<protein>
    <submittedName>
        <fullName evidence="3">Uncharacterized conserved protein UCP016719</fullName>
    </submittedName>
</protein>
<evidence type="ECO:0000259" key="2">
    <source>
        <dbReference type="Pfam" id="PF20732"/>
    </source>
</evidence>
<dbReference type="InterPro" id="IPR008302">
    <property type="entry name" value="NamZ"/>
</dbReference>
<gene>
    <name evidence="3" type="ordered locus">Cpha266_0205</name>
</gene>
<evidence type="ECO:0000259" key="1">
    <source>
        <dbReference type="Pfam" id="PF07075"/>
    </source>
</evidence>
<dbReference type="HOGENOM" id="CLU_033227_1_0_10"/>
<dbReference type="InterPro" id="IPR048502">
    <property type="entry name" value="NamZ_N"/>
</dbReference>
<organism evidence="3 4">
    <name type="scientific">Chlorobium phaeobacteroides (strain DSM 266 / SMG 266 / 2430)</name>
    <dbReference type="NCBI Taxonomy" id="290317"/>
    <lineage>
        <taxon>Bacteria</taxon>
        <taxon>Pseudomonadati</taxon>
        <taxon>Chlorobiota</taxon>
        <taxon>Chlorobiia</taxon>
        <taxon>Chlorobiales</taxon>
        <taxon>Chlorobiaceae</taxon>
        <taxon>Chlorobium/Pelodictyon group</taxon>
        <taxon>Chlorobium</taxon>
    </lineage>
</organism>
<dbReference type="GO" id="GO:0033922">
    <property type="term" value="F:peptidoglycan beta-N-acetylmuramidase activity"/>
    <property type="evidence" value="ECO:0007669"/>
    <property type="project" value="InterPro"/>
</dbReference>
<proteinExistence type="predicted"/>
<dbReference type="Pfam" id="PF20732">
    <property type="entry name" value="NamZ_C"/>
    <property type="match status" value="1"/>
</dbReference>
<dbReference type="STRING" id="290317.Cpha266_0205"/>
<feature type="domain" description="Peptidoglycan beta-N-acetylmuramidase NamZ N-terminal" evidence="1">
    <location>
        <begin position="21"/>
        <end position="222"/>
    </location>
</feature>
<dbReference type="RefSeq" id="WP_011744112.1">
    <property type="nucleotide sequence ID" value="NC_008639.1"/>
</dbReference>
<dbReference type="Pfam" id="PF07075">
    <property type="entry name" value="NamZ_N"/>
    <property type="match status" value="1"/>
</dbReference>
<sequence length="387" mass="43376">MVKTGLDIFLENIDGYRNRTIGMIVNQTSVTSDLRYSWNVLREKGLDIRKIFSPEHGLFATEQDQIAVGSQPVPDIELVSLYGSSSDTLIPDCTTLDDLDLILFDIQDVGARYYTYVNTLALFMEAATGRDLEIMVLDRPNPLGGAVVEGPLLDMAYRSFVGIFPVPVRHGMTPGELALLYRDWKKLDIRLSVLSMRGWSRTMLFHETGLPWVPPSPNMPTVESAAVYPGMCLFEGLNASEGRGTTTPFQLLGAPFINPNHLLEQCKGTGFEGIYLRPTWFKPTFHKFQGEAIGGLWIHVCDQNRFRPFATAVALTAALHKLYPVDLRFLDGVYEFNDTIPAFDLLAGTDSVRHALLDGNDTPSIISSWQQDETAFLVTKEQYHLYR</sequence>
<dbReference type="PANTHER" id="PTHR42915:SF1">
    <property type="entry name" value="PEPTIDOGLYCAN BETA-N-ACETYLMURAMIDASE NAMZ"/>
    <property type="match status" value="1"/>
</dbReference>
<reference evidence="3 4" key="1">
    <citation type="submission" date="2006-12" db="EMBL/GenBank/DDBJ databases">
        <title>Complete sequence of Chlorobium phaeobacteroides DSM 266.</title>
        <authorList>
            <consortium name="US DOE Joint Genome Institute"/>
            <person name="Copeland A."/>
            <person name="Lucas S."/>
            <person name="Lapidus A."/>
            <person name="Barry K."/>
            <person name="Detter J.C."/>
            <person name="Glavina del Rio T."/>
            <person name="Hammon N."/>
            <person name="Israni S."/>
            <person name="Pitluck S."/>
            <person name="Goltsman E."/>
            <person name="Schmutz J."/>
            <person name="Larimer F."/>
            <person name="Land M."/>
            <person name="Hauser L."/>
            <person name="Mikhailova N."/>
            <person name="Li T."/>
            <person name="Overmann J."/>
            <person name="Bryant D.A."/>
            <person name="Richardson P."/>
        </authorList>
    </citation>
    <scope>NUCLEOTIDE SEQUENCE [LARGE SCALE GENOMIC DNA]</scope>
    <source>
        <strain evidence="3 4">DSM 266</strain>
    </source>
</reference>
<dbReference type="KEGG" id="cph:Cpha266_0205"/>
<name>A1BCZ5_CHLPD</name>
<dbReference type="InterPro" id="IPR048503">
    <property type="entry name" value="NamZ_C"/>
</dbReference>
<dbReference type="OrthoDB" id="9801061at2"/>
<dbReference type="Proteomes" id="UP000008701">
    <property type="component" value="Chromosome"/>
</dbReference>
<dbReference type="Gene3D" id="3.40.50.12170">
    <property type="entry name" value="Uncharacterised protein PF07075, DUF1343"/>
    <property type="match status" value="1"/>
</dbReference>
<dbReference type="PIRSF" id="PIRSF016719">
    <property type="entry name" value="UCP016719"/>
    <property type="match status" value="1"/>
</dbReference>
<keyword evidence="4" id="KW-1185">Reference proteome</keyword>
<accession>A1BCZ5</accession>
<dbReference type="Gene3D" id="3.90.1150.140">
    <property type="match status" value="1"/>
</dbReference>
<dbReference type="PANTHER" id="PTHR42915">
    <property type="entry name" value="HYPOTHETICAL 460 KDA PROTEIN IN FEUA-SIGW INTERGENIC REGION [PRECURSOR]"/>
    <property type="match status" value="1"/>
</dbReference>
<evidence type="ECO:0000313" key="4">
    <source>
        <dbReference type="Proteomes" id="UP000008701"/>
    </source>
</evidence>
<evidence type="ECO:0000313" key="3">
    <source>
        <dbReference type="EMBL" id="ABL64272.1"/>
    </source>
</evidence>